<evidence type="ECO:0000313" key="3">
    <source>
        <dbReference type="EMBL" id="AHI22823.1"/>
    </source>
</evidence>
<dbReference type="STRING" id="1224164.B843_07190"/>
<dbReference type="EMBL" id="CP004353">
    <property type="protein sequence ID" value="AHI22823.1"/>
    <property type="molecule type" value="Genomic_DNA"/>
</dbReference>
<dbReference type="InterPro" id="IPR006099">
    <property type="entry name" value="MeMalonylCoA_mutase_a/b_cat"/>
</dbReference>
<reference evidence="3 4" key="1">
    <citation type="submission" date="2013-02" db="EMBL/GenBank/DDBJ databases">
        <title>The complete genome sequence of Corynebacterium vitaeruminis DSM 20294.</title>
        <authorList>
            <person name="Ruckert C."/>
            <person name="Albersmeier A."/>
            <person name="Kalinowski J."/>
        </authorList>
    </citation>
    <scope>NUCLEOTIDE SEQUENCE [LARGE SCALE GENOMIC DNA]</scope>
    <source>
        <strain evidence="4">ATCC 10234</strain>
    </source>
</reference>
<dbReference type="HOGENOM" id="CLU_009523_6_0_11"/>
<dbReference type="KEGG" id="cvt:B843_07190"/>
<dbReference type="Gene3D" id="3.20.20.240">
    <property type="entry name" value="Methylmalonyl-CoA mutase"/>
    <property type="match status" value="1"/>
</dbReference>
<dbReference type="Gene3D" id="3.40.50.280">
    <property type="entry name" value="Cobalamin-binding domain"/>
    <property type="match status" value="1"/>
</dbReference>
<evidence type="ECO:0000313" key="4">
    <source>
        <dbReference type="Proteomes" id="UP000019222"/>
    </source>
</evidence>
<dbReference type="Proteomes" id="UP000019222">
    <property type="component" value="Chromosome"/>
</dbReference>
<dbReference type="RefSeq" id="WP_025252847.1">
    <property type="nucleotide sequence ID" value="NZ_CP004353.1"/>
</dbReference>
<evidence type="ECO:0000259" key="2">
    <source>
        <dbReference type="Pfam" id="PF01642"/>
    </source>
</evidence>
<dbReference type="SUPFAM" id="SSF51703">
    <property type="entry name" value="Cobalamin (vitamin B12)-dependent enzymes"/>
    <property type="match status" value="1"/>
</dbReference>
<protein>
    <submittedName>
        <fullName evidence="3">Methylmalonyl-CoA mutase small subunit</fullName>
    </submittedName>
</protein>
<name>W5Y8K4_9CORY</name>
<dbReference type="eggNOG" id="COG1884">
    <property type="taxonomic scope" value="Bacteria"/>
</dbReference>
<comment type="subunit">
    <text evidence="1">Heterodimer of an alpha and a beta chain.</text>
</comment>
<proteinExistence type="predicted"/>
<dbReference type="Pfam" id="PF01642">
    <property type="entry name" value="MM_CoA_mutase"/>
    <property type="match status" value="1"/>
</dbReference>
<dbReference type="CDD" id="cd03677">
    <property type="entry name" value="MM_CoA_mutase_beta"/>
    <property type="match status" value="1"/>
</dbReference>
<gene>
    <name evidence="3" type="ORF">B843_07190</name>
</gene>
<dbReference type="GO" id="GO:0031419">
    <property type="term" value="F:cobalamin binding"/>
    <property type="evidence" value="ECO:0007669"/>
    <property type="project" value="UniProtKB-KW"/>
</dbReference>
<keyword evidence="4" id="KW-1185">Reference proteome</keyword>
<dbReference type="InterPro" id="IPR016176">
    <property type="entry name" value="Cbl-dep_enz_cat"/>
</dbReference>
<accession>W5Y8K4</accession>
<dbReference type="PANTHER" id="PTHR48101:SF4">
    <property type="entry name" value="METHYLMALONYL-COA MUTASE, MITOCHONDRIAL"/>
    <property type="match status" value="1"/>
</dbReference>
<dbReference type="PANTHER" id="PTHR48101">
    <property type="entry name" value="METHYLMALONYL-COA MUTASE, MITOCHONDRIAL-RELATED"/>
    <property type="match status" value="1"/>
</dbReference>
<dbReference type="PATRIC" id="fig|1224164.3.peg.1442"/>
<organism evidence="3 4">
    <name type="scientific">Corynebacterium vitaeruminis DSM 20294</name>
    <dbReference type="NCBI Taxonomy" id="1224164"/>
    <lineage>
        <taxon>Bacteria</taxon>
        <taxon>Bacillati</taxon>
        <taxon>Actinomycetota</taxon>
        <taxon>Actinomycetes</taxon>
        <taxon>Mycobacteriales</taxon>
        <taxon>Corynebacteriaceae</taxon>
        <taxon>Corynebacterium</taxon>
    </lineage>
</organism>
<feature type="domain" description="Methylmalonyl-CoA mutase alpha/beta chain catalytic" evidence="2">
    <location>
        <begin position="202"/>
        <end position="475"/>
    </location>
</feature>
<dbReference type="AlphaFoldDB" id="W5Y8K4"/>
<dbReference type="GO" id="GO:0004494">
    <property type="term" value="F:methylmalonyl-CoA mutase activity"/>
    <property type="evidence" value="ECO:0007669"/>
    <property type="project" value="UniProtKB-EC"/>
</dbReference>
<evidence type="ECO:0000256" key="1">
    <source>
        <dbReference type="ARBA" id="ARBA00011870"/>
    </source>
</evidence>
<sequence>MSDARNSLIEDFAQRQEAWYKGVAGVFARVHKKDVADVPLDAWRKLIKTTYDGIDVNPLYTRQDELPEAQVPGSFPYTRGAAGVDAATNSGWGVTESFGASATNAQVLSALENGTTDIVAYGDAPLADLLKGVLFQYAPVRLNAGENVKAQVAELYKLVDAEGATPARVELGASPLTSQVDGSASCDLDTAIELAKEATTRENTRAILVDGVAFSNQGGTYAQQIGFTLAAGVEYLRRLTDAGLTVEQALDQLSFRYAITDDQFGQIAKLRAARTLWARVAEIVGAPEKGSCPIHALTAPAMFSQRDAWVNMLRSTVSAFAAGVGGATDVEVLCFDWAIPGGLPGVSRTFAHRIARNTNLLLLEESHIGHVVDPAGGSYYVEQYTNQLIEKSWEVFQDVEAKGGFSAVFATGEITSKLEAGYEKIRDAIAHRVRKITAINEFPNLGEAPLPKDLRVEPTNVKRWAAQFEGLRNRSDDYFEVKGTRPQIALIPLGPLAKHNIRTGFASNLLASGGIEALNPGQVVPGTPEFAEAAKAASIVVICGTDQEYAASGAEALAALRELGVETVLLAGAEGTGVEADGYLNMKIDAAQTLSDLLEKLGA</sequence>